<keyword evidence="6" id="KW-0663">Pyridoxal phosphate</keyword>
<accession>A0ABS9QCJ7</accession>
<name>A0ABS9QCJ7_9HYPH</name>
<dbReference type="InterPro" id="IPR004839">
    <property type="entry name" value="Aminotransferase_I/II_large"/>
</dbReference>
<dbReference type="PANTHER" id="PTHR46383">
    <property type="entry name" value="ASPARTATE AMINOTRANSFERASE"/>
    <property type="match status" value="1"/>
</dbReference>
<comment type="similarity">
    <text evidence="2">Belongs to the class-I pyridoxal-phosphate-dependent aminotransferase family.</text>
</comment>
<evidence type="ECO:0000313" key="10">
    <source>
        <dbReference type="Proteomes" id="UP001201701"/>
    </source>
</evidence>
<evidence type="ECO:0000256" key="7">
    <source>
        <dbReference type="ARBA" id="ARBA00049185"/>
    </source>
</evidence>
<keyword evidence="5" id="KW-0808">Transferase</keyword>
<comment type="catalytic activity">
    <reaction evidence="7">
        <text>L-aspartate + 2-oxoglutarate = oxaloacetate + L-glutamate</text>
        <dbReference type="Rhea" id="RHEA:21824"/>
        <dbReference type="ChEBI" id="CHEBI:16452"/>
        <dbReference type="ChEBI" id="CHEBI:16810"/>
        <dbReference type="ChEBI" id="CHEBI:29985"/>
        <dbReference type="ChEBI" id="CHEBI:29991"/>
        <dbReference type="EC" id="2.6.1.1"/>
    </reaction>
</comment>
<dbReference type="InterPro" id="IPR050596">
    <property type="entry name" value="AspAT/PAT-like"/>
</dbReference>
<dbReference type="RefSeq" id="WP_239363801.1">
    <property type="nucleotide sequence ID" value="NZ_JAKREW010000006.1"/>
</dbReference>
<evidence type="ECO:0000256" key="4">
    <source>
        <dbReference type="ARBA" id="ARBA00022576"/>
    </source>
</evidence>
<dbReference type="SUPFAM" id="SSF53383">
    <property type="entry name" value="PLP-dependent transferases"/>
    <property type="match status" value="1"/>
</dbReference>
<protein>
    <recommendedName>
        <fullName evidence="3">aspartate transaminase</fullName>
        <ecNumber evidence="3">2.6.1.1</ecNumber>
    </recommendedName>
</protein>
<dbReference type="PANTHER" id="PTHR46383:SF2">
    <property type="entry name" value="AMINOTRANSFERASE"/>
    <property type="match status" value="1"/>
</dbReference>
<keyword evidence="4 9" id="KW-0032">Aminotransferase</keyword>
<evidence type="ECO:0000256" key="1">
    <source>
        <dbReference type="ARBA" id="ARBA00001933"/>
    </source>
</evidence>
<dbReference type="EMBL" id="JAKREW010000006">
    <property type="protein sequence ID" value="MCG7505134.1"/>
    <property type="molecule type" value="Genomic_DNA"/>
</dbReference>
<evidence type="ECO:0000256" key="5">
    <source>
        <dbReference type="ARBA" id="ARBA00022679"/>
    </source>
</evidence>
<reference evidence="9 10" key="1">
    <citation type="submission" date="2022-02" db="EMBL/GenBank/DDBJ databases">
        <title>Draft genome sequence of Mezorhizobium retamae strain IRAMC:0171 isolated from Retama raetam nodules.</title>
        <authorList>
            <person name="Bengaied R."/>
            <person name="Sbissi I."/>
            <person name="Huber K."/>
            <person name="Ghodbane F."/>
            <person name="Nouioui I."/>
            <person name="Tarhouni M."/>
            <person name="Gtari M."/>
        </authorList>
    </citation>
    <scope>NUCLEOTIDE SEQUENCE [LARGE SCALE GENOMIC DNA]</scope>
    <source>
        <strain evidence="9 10">IRAMC:0171</strain>
    </source>
</reference>
<gene>
    <name evidence="9" type="ORF">L4923_08890</name>
</gene>
<evidence type="ECO:0000256" key="2">
    <source>
        <dbReference type="ARBA" id="ARBA00007441"/>
    </source>
</evidence>
<comment type="cofactor">
    <cofactor evidence="1">
        <name>pyridoxal 5'-phosphate</name>
        <dbReference type="ChEBI" id="CHEBI:597326"/>
    </cofactor>
</comment>
<feature type="domain" description="Aminotransferase class I/classII large" evidence="8">
    <location>
        <begin position="32"/>
        <end position="376"/>
    </location>
</feature>
<sequence>MVVSLSLRGDVEPFHAMDVLAGANKLKGEGAPVISMAVGQPSDPAPAVVREAAVAALKTGRIGYTDALGLADLRRAIADHYRDHYRIEVAPGRIAVTTGSSAAFNLAFLAMFDAGDRVAIAAPGYPAYRNIMAALGIEVVEIELDGAAYLHAEHLAAAHAEKPLKGVLFASPANPTGAVIPNEALKLLVQTADRLGIAVISDEIYHRLAYGAPDTTALTFGRDVTVINSFSKYYCMTGWRIGWMVLPEKLVRPVERIAQSLYISAPELSQVAAIEAFEATEELEAVKARYAWNRDLLMKRLPKLGFMLAAPMDGAFYAFCDVSRLTNDSMAFAGKMLAEAHVAATPGRDFDPRQGHRFMRFSYAGSHDEMVEAVSRLERWLK</sequence>
<dbReference type="GO" id="GO:0008483">
    <property type="term" value="F:transaminase activity"/>
    <property type="evidence" value="ECO:0007669"/>
    <property type="project" value="UniProtKB-KW"/>
</dbReference>
<dbReference type="InterPro" id="IPR015424">
    <property type="entry name" value="PyrdxlP-dep_Trfase"/>
</dbReference>
<evidence type="ECO:0000256" key="3">
    <source>
        <dbReference type="ARBA" id="ARBA00012753"/>
    </source>
</evidence>
<comment type="caution">
    <text evidence="9">The sequence shown here is derived from an EMBL/GenBank/DDBJ whole genome shotgun (WGS) entry which is preliminary data.</text>
</comment>
<keyword evidence="10" id="KW-1185">Reference proteome</keyword>
<dbReference type="EC" id="2.6.1.1" evidence="3"/>
<dbReference type="CDD" id="cd00609">
    <property type="entry name" value="AAT_like"/>
    <property type="match status" value="1"/>
</dbReference>
<evidence type="ECO:0000313" key="9">
    <source>
        <dbReference type="EMBL" id="MCG7505134.1"/>
    </source>
</evidence>
<dbReference type="Proteomes" id="UP001201701">
    <property type="component" value="Unassembled WGS sequence"/>
</dbReference>
<dbReference type="Pfam" id="PF00155">
    <property type="entry name" value="Aminotran_1_2"/>
    <property type="match status" value="1"/>
</dbReference>
<organism evidence="9 10">
    <name type="scientific">Mesorhizobium retamae</name>
    <dbReference type="NCBI Taxonomy" id="2912854"/>
    <lineage>
        <taxon>Bacteria</taxon>
        <taxon>Pseudomonadati</taxon>
        <taxon>Pseudomonadota</taxon>
        <taxon>Alphaproteobacteria</taxon>
        <taxon>Hyphomicrobiales</taxon>
        <taxon>Phyllobacteriaceae</taxon>
        <taxon>Mesorhizobium</taxon>
    </lineage>
</organism>
<proteinExistence type="inferred from homology"/>
<evidence type="ECO:0000256" key="6">
    <source>
        <dbReference type="ARBA" id="ARBA00022898"/>
    </source>
</evidence>
<dbReference type="Gene3D" id="3.40.640.10">
    <property type="entry name" value="Type I PLP-dependent aspartate aminotransferase-like (Major domain)"/>
    <property type="match status" value="1"/>
</dbReference>
<evidence type="ECO:0000259" key="8">
    <source>
        <dbReference type="Pfam" id="PF00155"/>
    </source>
</evidence>
<dbReference type="InterPro" id="IPR015421">
    <property type="entry name" value="PyrdxlP-dep_Trfase_major"/>
</dbReference>